<comment type="similarity">
    <text evidence="1 4">Belongs to the glycosyl hydrolase 17 family.</text>
</comment>
<evidence type="ECO:0000256" key="2">
    <source>
        <dbReference type="ARBA" id="ARBA00022801"/>
    </source>
</evidence>
<evidence type="ECO:0000313" key="6">
    <source>
        <dbReference type="EMBL" id="WOL01821.1"/>
    </source>
</evidence>
<evidence type="ECO:0000256" key="1">
    <source>
        <dbReference type="ARBA" id="ARBA00008773"/>
    </source>
</evidence>
<evidence type="ECO:0000256" key="4">
    <source>
        <dbReference type="RuleBase" id="RU004335"/>
    </source>
</evidence>
<reference evidence="6 7" key="1">
    <citation type="submission" date="2023-10" db="EMBL/GenBank/DDBJ databases">
        <title>Chromosome-scale genome assembly provides insights into flower coloration mechanisms of Canna indica.</title>
        <authorList>
            <person name="Li C."/>
        </authorList>
    </citation>
    <scope>NUCLEOTIDE SEQUENCE [LARGE SCALE GENOMIC DNA]</scope>
    <source>
        <tissue evidence="6">Flower</tissue>
    </source>
</reference>
<dbReference type="Pfam" id="PF00332">
    <property type="entry name" value="Glyco_hydro_17"/>
    <property type="match status" value="1"/>
</dbReference>
<keyword evidence="7" id="KW-1185">Reference proteome</keyword>
<protein>
    <submittedName>
        <fullName evidence="6">Glucan endo-1,3-beta-glucosidase-like</fullName>
    </submittedName>
</protein>
<organism evidence="6 7">
    <name type="scientific">Canna indica</name>
    <name type="common">Indian-shot</name>
    <dbReference type="NCBI Taxonomy" id="4628"/>
    <lineage>
        <taxon>Eukaryota</taxon>
        <taxon>Viridiplantae</taxon>
        <taxon>Streptophyta</taxon>
        <taxon>Embryophyta</taxon>
        <taxon>Tracheophyta</taxon>
        <taxon>Spermatophyta</taxon>
        <taxon>Magnoliopsida</taxon>
        <taxon>Liliopsida</taxon>
        <taxon>Zingiberales</taxon>
        <taxon>Cannaceae</taxon>
        <taxon>Canna</taxon>
    </lineage>
</organism>
<evidence type="ECO:0000256" key="5">
    <source>
        <dbReference type="RuleBase" id="RU004336"/>
    </source>
</evidence>
<dbReference type="GO" id="GO:0005975">
    <property type="term" value="P:carbohydrate metabolic process"/>
    <property type="evidence" value="ECO:0007669"/>
    <property type="project" value="InterPro"/>
</dbReference>
<dbReference type="PROSITE" id="PS00587">
    <property type="entry name" value="GLYCOSYL_HYDROL_F17"/>
    <property type="match status" value="1"/>
</dbReference>
<dbReference type="SUPFAM" id="SSF51445">
    <property type="entry name" value="(Trans)glycosidases"/>
    <property type="match status" value="1"/>
</dbReference>
<dbReference type="InterPro" id="IPR017853">
    <property type="entry name" value="GH"/>
</dbReference>
<dbReference type="GO" id="GO:0004553">
    <property type="term" value="F:hydrolase activity, hydrolyzing O-glycosyl compounds"/>
    <property type="evidence" value="ECO:0007669"/>
    <property type="project" value="InterPro"/>
</dbReference>
<keyword evidence="2 5" id="KW-0378">Hydrolase</keyword>
<dbReference type="InterPro" id="IPR000490">
    <property type="entry name" value="Glyco_hydro_17"/>
</dbReference>
<dbReference type="AlphaFoldDB" id="A0AAQ3Q7E7"/>
<name>A0AAQ3Q7E7_9LILI</name>
<evidence type="ECO:0000256" key="3">
    <source>
        <dbReference type="ARBA" id="ARBA00023295"/>
    </source>
</evidence>
<sequence length="204" mass="22455">MQRLGYNDVEIAMGETGWPSAGDPEQLGVSVEDAASYNANLICVANLVRWLLHIVNTIHEGGKEQMTSLDIGSLSARHVAGMSDLLSWMNVNEQWPFTQNDFLLLSASFTFCIMRNLVKIDEWQRNHPLRLCEIMQLLHAAIYRSMQLYPPVQFRGDAMSPPSFAPSSAAAGMASRPGSAMRQSSSLCELGQANDSLAVEEVGH</sequence>
<accession>A0AAQ3Q7E7</accession>
<dbReference type="EMBL" id="CP136892">
    <property type="protein sequence ID" value="WOL01821.1"/>
    <property type="molecule type" value="Genomic_DNA"/>
</dbReference>
<dbReference type="Proteomes" id="UP001327560">
    <property type="component" value="Chromosome 3"/>
</dbReference>
<dbReference type="Gene3D" id="3.20.20.80">
    <property type="entry name" value="Glycosidases"/>
    <property type="match status" value="1"/>
</dbReference>
<gene>
    <name evidence="6" type="ORF">Cni_G10538</name>
</gene>
<proteinExistence type="inferred from homology"/>
<evidence type="ECO:0000313" key="7">
    <source>
        <dbReference type="Proteomes" id="UP001327560"/>
    </source>
</evidence>
<keyword evidence="3 5" id="KW-0326">Glycosidase</keyword>